<dbReference type="PANTHER" id="PTHR43047">
    <property type="entry name" value="TWO-COMPONENT HISTIDINE PROTEIN KINASE"/>
    <property type="match status" value="1"/>
</dbReference>
<keyword evidence="12" id="KW-1133">Transmembrane helix</keyword>
<dbReference type="PANTHER" id="PTHR43047:SF64">
    <property type="entry name" value="HISTIDINE KINASE CONTAINING CHEY-HOMOLOGOUS RECEIVER DOMAIN AND PAS DOMAIN-RELATED"/>
    <property type="match status" value="1"/>
</dbReference>
<feature type="region of interest" description="Disordered" evidence="11">
    <location>
        <begin position="431"/>
        <end position="450"/>
    </location>
</feature>
<keyword evidence="12" id="KW-0812">Transmembrane</keyword>
<dbReference type="AlphaFoldDB" id="A0A1W6LG65"/>
<keyword evidence="8" id="KW-0843">Virulence</keyword>
<dbReference type="Pfam" id="PF02518">
    <property type="entry name" value="HATPase_c"/>
    <property type="match status" value="1"/>
</dbReference>
<dbReference type="Gene3D" id="3.40.50.2300">
    <property type="match status" value="1"/>
</dbReference>
<dbReference type="SUPFAM" id="SSF47384">
    <property type="entry name" value="Homodimeric domain of signal transducing histidine kinase"/>
    <property type="match status" value="1"/>
</dbReference>
<comment type="function">
    <text evidence="9">Member of the two-component regulatory system BvgS/BvgA. Phosphorylates BvgA via a four-step phosphorelay in response to environmental signals.</text>
</comment>
<dbReference type="EMBL" id="CP015118">
    <property type="protein sequence ID" value="ARN23272.1"/>
    <property type="molecule type" value="Genomic_DNA"/>
</dbReference>
<keyword evidence="7" id="KW-0902">Two-component regulatory system</keyword>
<keyword evidence="14" id="KW-1185">Reference proteome</keyword>
<evidence type="ECO:0000256" key="11">
    <source>
        <dbReference type="SAM" id="MobiDB-lite"/>
    </source>
</evidence>
<dbReference type="InterPro" id="IPR036890">
    <property type="entry name" value="HATPase_C_sf"/>
</dbReference>
<dbReference type="CDD" id="cd16922">
    <property type="entry name" value="HATPase_EvgS-ArcB-TorS-like"/>
    <property type="match status" value="1"/>
</dbReference>
<dbReference type="SMART" id="SM00388">
    <property type="entry name" value="HisKA"/>
    <property type="match status" value="1"/>
</dbReference>
<keyword evidence="5" id="KW-0732">Signal</keyword>
<feature type="transmembrane region" description="Helical" evidence="12">
    <location>
        <begin position="153"/>
        <end position="171"/>
    </location>
</feature>
<dbReference type="Gene3D" id="3.30.565.10">
    <property type="entry name" value="Histidine kinase-like ATPase, C-terminal domain"/>
    <property type="match status" value="1"/>
</dbReference>
<feature type="transmembrane region" description="Helical" evidence="12">
    <location>
        <begin position="15"/>
        <end position="34"/>
    </location>
</feature>
<dbReference type="InterPro" id="IPR036097">
    <property type="entry name" value="HisK_dim/P_sf"/>
</dbReference>
<dbReference type="Pfam" id="PF00512">
    <property type="entry name" value="HisKA"/>
    <property type="match status" value="1"/>
</dbReference>
<keyword evidence="3" id="KW-0597">Phosphoprotein</keyword>
<keyword evidence="12" id="KW-0472">Membrane</keyword>
<dbReference type="PROSITE" id="PS50110">
    <property type="entry name" value="RESPONSE_REGULATORY"/>
    <property type="match status" value="1"/>
</dbReference>
<reference evidence="13 14" key="1">
    <citation type="submission" date="2016-04" db="EMBL/GenBank/DDBJ databases">
        <title>Complete genome sequence of natural rubber-degrading, novel Gram-negative bacterium, Rhizobacter gummiphilus strain NS21.</title>
        <authorList>
            <person name="Tabata M."/>
            <person name="Kasai D."/>
            <person name="Fukuda M."/>
        </authorList>
    </citation>
    <scope>NUCLEOTIDE SEQUENCE [LARGE SCALE GENOMIC DNA]</scope>
    <source>
        <strain evidence="13 14">NS21</strain>
    </source>
</reference>
<evidence type="ECO:0000313" key="14">
    <source>
        <dbReference type="Proteomes" id="UP000193427"/>
    </source>
</evidence>
<dbReference type="InterPro" id="IPR011006">
    <property type="entry name" value="CheY-like_superfamily"/>
</dbReference>
<evidence type="ECO:0000256" key="7">
    <source>
        <dbReference type="ARBA" id="ARBA00023012"/>
    </source>
</evidence>
<dbReference type="InterPro" id="IPR004358">
    <property type="entry name" value="Sig_transdc_His_kin-like_C"/>
</dbReference>
<evidence type="ECO:0000313" key="13">
    <source>
        <dbReference type="EMBL" id="ARN23272.1"/>
    </source>
</evidence>
<dbReference type="SUPFAM" id="SSF55874">
    <property type="entry name" value="ATPase domain of HSP90 chaperone/DNA topoisomerase II/histidine kinase"/>
    <property type="match status" value="1"/>
</dbReference>
<dbReference type="SUPFAM" id="SSF52172">
    <property type="entry name" value="CheY-like"/>
    <property type="match status" value="1"/>
</dbReference>
<evidence type="ECO:0000256" key="4">
    <source>
        <dbReference type="ARBA" id="ARBA00022679"/>
    </source>
</evidence>
<protein>
    <recommendedName>
        <fullName evidence="10">Virulence sensor protein BvgS</fullName>
        <ecNumber evidence="2">2.7.13.3</ecNumber>
    </recommendedName>
</protein>
<dbReference type="KEGG" id="rgu:A4W93_27075"/>
<comment type="catalytic activity">
    <reaction evidence="1">
        <text>ATP + protein L-histidine = ADP + protein N-phospho-L-histidine.</text>
        <dbReference type="EC" id="2.7.13.3"/>
    </reaction>
</comment>
<dbReference type="InterPro" id="IPR001789">
    <property type="entry name" value="Sig_transdc_resp-reg_receiver"/>
</dbReference>
<name>A0A1W6LG65_9BURK</name>
<dbReference type="Gene3D" id="1.10.287.130">
    <property type="match status" value="1"/>
</dbReference>
<dbReference type="SMART" id="SM00387">
    <property type="entry name" value="HATPase_c"/>
    <property type="match status" value="1"/>
</dbReference>
<dbReference type="FunFam" id="3.30.565.10:FF:000010">
    <property type="entry name" value="Sensor histidine kinase RcsC"/>
    <property type="match status" value="1"/>
</dbReference>
<dbReference type="Pfam" id="PF00072">
    <property type="entry name" value="Response_reg"/>
    <property type="match status" value="1"/>
</dbReference>
<evidence type="ECO:0000256" key="8">
    <source>
        <dbReference type="ARBA" id="ARBA00023026"/>
    </source>
</evidence>
<dbReference type="STRING" id="946333.A4W93_27075"/>
<dbReference type="PROSITE" id="PS50109">
    <property type="entry name" value="HIS_KIN"/>
    <property type="match status" value="1"/>
</dbReference>
<evidence type="ECO:0000256" key="12">
    <source>
        <dbReference type="SAM" id="Phobius"/>
    </source>
</evidence>
<dbReference type="CDD" id="cd17546">
    <property type="entry name" value="REC_hyHK_CKI1_RcsC-like"/>
    <property type="match status" value="1"/>
</dbReference>
<evidence type="ECO:0000256" key="3">
    <source>
        <dbReference type="ARBA" id="ARBA00022553"/>
    </source>
</evidence>
<keyword evidence="4" id="KW-0808">Transferase</keyword>
<dbReference type="GO" id="GO:0000155">
    <property type="term" value="F:phosphorelay sensor kinase activity"/>
    <property type="evidence" value="ECO:0007669"/>
    <property type="project" value="InterPro"/>
</dbReference>
<dbReference type="SMART" id="SM00448">
    <property type="entry name" value="REC"/>
    <property type="match status" value="1"/>
</dbReference>
<proteinExistence type="predicted"/>
<feature type="transmembrane region" description="Helical" evidence="12">
    <location>
        <begin position="128"/>
        <end position="147"/>
    </location>
</feature>
<evidence type="ECO:0000256" key="10">
    <source>
        <dbReference type="ARBA" id="ARBA00070152"/>
    </source>
</evidence>
<dbReference type="InterPro" id="IPR005467">
    <property type="entry name" value="His_kinase_dom"/>
</dbReference>
<gene>
    <name evidence="13" type="ORF">A4W93_27075</name>
</gene>
<evidence type="ECO:0000256" key="9">
    <source>
        <dbReference type="ARBA" id="ARBA00058004"/>
    </source>
</evidence>
<evidence type="ECO:0000256" key="5">
    <source>
        <dbReference type="ARBA" id="ARBA00022729"/>
    </source>
</evidence>
<dbReference type="CDD" id="cd00082">
    <property type="entry name" value="HisKA"/>
    <property type="match status" value="1"/>
</dbReference>
<accession>A0A1W6LG65</accession>
<sequence length="576" mass="62480">MREAQTELLYRRSQMVNWAGAGFALLLAMGLLPYVSAAGVWAWVALRFLVSAVRLVLNLRYRASDDQGRPFWDHAFVAGLGVDGFAWAVIGLWVIPLDLPTVSVLMLTSIVGVASIGIFVLQSSFRASATFVVSMLLPLVLLALWMGDRSGRFVGAGLSVYIVLLLIETRYSERRIHELLRLRFVTDRIAEERAEALRLAQRQGVVKDQFLATMSHEMRTPLHGILGLTRALREQQPDAPQLALVERAGEHLLRLINDALDFSKLEAGQVRLAPQTFDLTALVDDVVSLSMLPASEAGLLLETRLHLPRPCLVVGDPARLRQILHNLVGNAVKFTETGRITVVAKHNAEAGRARIAVHDTGVGIAPEHLSVIFDAFHQADGTFTRRFAGTGLGLTIARELARAMGGDLLVTSQVGKGSVFTLKLDLPHPPVDVPLGEAPSAPPPQPSPKALGGRVLLAEDNPVNALVAEALLQKLGIDVTVVEDGAQAVEAFRSGRPDLVLLDCQMPVMDGLEAARRIRALEAAQGWPRTPMVALTANAFEGDRADSLAAGMDDHLAKPFKDEDLAGVLARYLPQR</sequence>
<dbReference type="Proteomes" id="UP000193427">
    <property type="component" value="Chromosome"/>
</dbReference>
<feature type="transmembrane region" description="Helical" evidence="12">
    <location>
        <begin position="71"/>
        <end position="95"/>
    </location>
</feature>
<evidence type="ECO:0000256" key="1">
    <source>
        <dbReference type="ARBA" id="ARBA00000085"/>
    </source>
</evidence>
<organism evidence="13 14">
    <name type="scientific">Piscinibacter gummiphilus</name>
    <dbReference type="NCBI Taxonomy" id="946333"/>
    <lineage>
        <taxon>Bacteria</taxon>
        <taxon>Pseudomonadati</taxon>
        <taxon>Pseudomonadota</taxon>
        <taxon>Betaproteobacteria</taxon>
        <taxon>Burkholderiales</taxon>
        <taxon>Sphaerotilaceae</taxon>
        <taxon>Piscinibacter</taxon>
    </lineage>
</organism>
<keyword evidence="6" id="KW-0418">Kinase</keyword>
<feature type="transmembrane region" description="Helical" evidence="12">
    <location>
        <begin position="101"/>
        <end position="121"/>
    </location>
</feature>
<dbReference type="RefSeq" id="WP_169726594.1">
    <property type="nucleotide sequence ID" value="NZ_BSPR01000017.1"/>
</dbReference>
<dbReference type="PRINTS" id="PR00344">
    <property type="entry name" value="BCTRLSENSOR"/>
</dbReference>
<dbReference type="EC" id="2.7.13.3" evidence="2"/>
<evidence type="ECO:0000256" key="6">
    <source>
        <dbReference type="ARBA" id="ARBA00022777"/>
    </source>
</evidence>
<dbReference type="InterPro" id="IPR003594">
    <property type="entry name" value="HATPase_dom"/>
</dbReference>
<dbReference type="InterPro" id="IPR003661">
    <property type="entry name" value="HisK_dim/P_dom"/>
</dbReference>
<evidence type="ECO:0000256" key="2">
    <source>
        <dbReference type="ARBA" id="ARBA00012438"/>
    </source>
</evidence>